<comment type="caution">
    <text evidence="1">The sequence shown here is derived from an EMBL/GenBank/DDBJ whole genome shotgun (WGS) entry which is preliminary data.</text>
</comment>
<dbReference type="RefSeq" id="WP_346050544.1">
    <property type="nucleotide sequence ID" value="NZ_JAYGII010000004.1"/>
</dbReference>
<keyword evidence="2" id="KW-1185">Reference proteome</keyword>
<dbReference type="AlphaFoldDB" id="A0AAP6JD54"/>
<reference evidence="1 2" key="1">
    <citation type="submission" date="2023-12" db="EMBL/GenBank/DDBJ databases">
        <title>Whole-genome sequencing of halo(alkali)philic microorganisms from hypersaline lakes.</title>
        <authorList>
            <person name="Sorokin D.Y."/>
            <person name="Merkel A.Y."/>
            <person name="Messina E."/>
            <person name="Yakimov M."/>
        </authorList>
    </citation>
    <scope>NUCLEOTIDE SEQUENCE [LARGE SCALE GENOMIC DNA]</scope>
    <source>
        <strain evidence="1 2">AB-CW1</strain>
    </source>
</reference>
<dbReference type="InterPro" id="IPR014993">
    <property type="entry name" value="DUF1841"/>
</dbReference>
<gene>
    <name evidence="1" type="ORF">VCB98_03085</name>
</gene>
<evidence type="ECO:0000313" key="1">
    <source>
        <dbReference type="EMBL" id="MEA5444798.1"/>
    </source>
</evidence>
<protein>
    <submittedName>
        <fullName evidence="1">DUF1841 family protein</fullName>
    </submittedName>
</protein>
<accession>A0AAP6JD54</accession>
<name>A0AAP6JD54_9GAMM</name>
<sequence length="143" mass="16541">MFDANRDQIRQMFIQTWAKAQAGEPLQDLERIIADVIQEHPEYHRLLESGERGVAQEWTPDTGEENPFLHMGMHITIREQLSTDRPPGIREAHTALCQRLGSVMRAEHEIMEILGDVLWQAQRQGLPPDEKHYLARVRRLAGL</sequence>
<dbReference type="Proteomes" id="UP001302316">
    <property type="component" value="Unassembled WGS sequence"/>
</dbReference>
<evidence type="ECO:0000313" key="2">
    <source>
        <dbReference type="Proteomes" id="UP001302316"/>
    </source>
</evidence>
<dbReference type="Pfam" id="PF08897">
    <property type="entry name" value="DUF1841"/>
    <property type="match status" value="1"/>
</dbReference>
<proteinExistence type="predicted"/>
<organism evidence="1 2">
    <name type="scientific">Natronospira elongata</name>
    <dbReference type="NCBI Taxonomy" id="3110268"/>
    <lineage>
        <taxon>Bacteria</taxon>
        <taxon>Pseudomonadati</taxon>
        <taxon>Pseudomonadota</taxon>
        <taxon>Gammaproteobacteria</taxon>
        <taxon>Natronospirales</taxon>
        <taxon>Natronospiraceae</taxon>
        <taxon>Natronospira</taxon>
    </lineage>
</organism>
<dbReference type="EMBL" id="JAYGII010000004">
    <property type="protein sequence ID" value="MEA5444798.1"/>
    <property type="molecule type" value="Genomic_DNA"/>
</dbReference>